<dbReference type="EMBL" id="CP009458">
    <property type="protein sequence ID" value="AIR62213.1"/>
    <property type="molecule type" value="Genomic_DNA"/>
</dbReference>
<sequence>MKKHLTADVIIDASFLGADGNLTYNRMDRALEITMHGMIFNANHMSGLTLANKIKNAIEKSAIQHDIDWMMINEIRLYCCAGGFGGIFSVANVLASHLEKPVRAYTTRYSPAGTFGGYENKMKCFQPKRKNVMIDGVHKVLYFTSEHIILPTRRALR</sequence>
<dbReference type="AlphaFoldDB" id="A0AAN0S600"/>
<dbReference type="Proteomes" id="UP000029516">
    <property type="component" value="Chromosome"/>
</dbReference>
<gene>
    <name evidence="1" type="ORF">LH23_16610</name>
</gene>
<dbReference type="KEGG" id="cem:LH23_16610"/>
<evidence type="ECO:0000313" key="2">
    <source>
        <dbReference type="Proteomes" id="UP000029516"/>
    </source>
</evidence>
<dbReference type="RefSeq" id="WP_039293311.1">
    <property type="nucleotide sequence ID" value="NZ_CP009458.1"/>
</dbReference>
<reference evidence="1 2" key="1">
    <citation type="submission" date="2014-09" db="EMBL/GenBank/DDBJ databases">
        <authorList>
            <person name="Chan K.-G."/>
        </authorList>
    </citation>
    <scope>NUCLEOTIDE SEQUENCE [LARGE SCALE GENOMIC DNA]</scope>
    <source>
        <strain evidence="1 2">M006</strain>
    </source>
</reference>
<evidence type="ECO:0000313" key="1">
    <source>
        <dbReference type="EMBL" id="AIR62213.1"/>
    </source>
</evidence>
<protein>
    <submittedName>
        <fullName evidence="1">Uncharacterized protein</fullName>
    </submittedName>
</protein>
<organism evidence="1 2">
    <name type="scientific">Cedecea neteri</name>
    <dbReference type="NCBI Taxonomy" id="158822"/>
    <lineage>
        <taxon>Bacteria</taxon>
        <taxon>Pseudomonadati</taxon>
        <taxon>Pseudomonadota</taxon>
        <taxon>Gammaproteobacteria</taxon>
        <taxon>Enterobacterales</taxon>
        <taxon>Enterobacteriaceae</taxon>
        <taxon>Cedecea</taxon>
    </lineage>
</organism>
<proteinExistence type="predicted"/>
<accession>A0AAN0S600</accession>
<name>A0AAN0S600_9ENTR</name>